<dbReference type="AlphaFoldDB" id="A0ABC8YVK0"/>
<accession>A0ABC8YVK0</accession>
<evidence type="ECO:0000313" key="1">
    <source>
        <dbReference type="EMBL" id="CAL4947271.1"/>
    </source>
</evidence>
<evidence type="ECO:0000313" key="2">
    <source>
        <dbReference type="Proteomes" id="UP001497457"/>
    </source>
</evidence>
<proteinExistence type="predicted"/>
<dbReference type="Proteomes" id="UP001497457">
    <property type="component" value="Chromosome 17b"/>
</dbReference>
<keyword evidence="2" id="KW-1185">Reference proteome</keyword>
<organism evidence="1 2">
    <name type="scientific">Urochloa decumbens</name>
    <dbReference type="NCBI Taxonomy" id="240449"/>
    <lineage>
        <taxon>Eukaryota</taxon>
        <taxon>Viridiplantae</taxon>
        <taxon>Streptophyta</taxon>
        <taxon>Embryophyta</taxon>
        <taxon>Tracheophyta</taxon>
        <taxon>Spermatophyta</taxon>
        <taxon>Magnoliopsida</taxon>
        <taxon>Liliopsida</taxon>
        <taxon>Poales</taxon>
        <taxon>Poaceae</taxon>
        <taxon>PACMAD clade</taxon>
        <taxon>Panicoideae</taxon>
        <taxon>Panicodae</taxon>
        <taxon>Paniceae</taxon>
        <taxon>Melinidinae</taxon>
        <taxon>Urochloa</taxon>
    </lineage>
</organism>
<gene>
    <name evidence="1" type="ORF">URODEC1_LOCUS36642</name>
</gene>
<name>A0ABC8YVK0_9POAL</name>
<sequence length="179" mass="19976">MPIHHVGSIAEVRAIIKDAEPHEVLEFYVRDDTPLNQARSIWKVVRHEHEGGGGFLANPDVLGGKDGAFRFEVEEGYLEQHIYQLRGLILEGSSPGSPAPDGYHSAEQVNDRERLEQRVLAELNSDINMLKRNLLLNLSNDLRQGIAGLEEKYLVQPTHLGCGSGEFVRFESLPMLPGE</sequence>
<protein>
    <submittedName>
        <fullName evidence="1">Uncharacterized protein</fullName>
    </submittedName>
</protein>
<dbReference type="EMBL" id="OZ075127">
    <property type="protein sequence ID" value="CAL4947271.1"/>
    <property type="molecule type" value="Genomic_DNA"/>
</dbReference>
<reference evidence="1" key="1">
    <citation type="submission" date="2024-10" db="EMBL/GenBank/DDBJ databases">
        <authorList>
            <person name="Ryan C."/>
        </authorList>
    </citation>
    <scope>NUCLEOTIDE SEQUENCE [LARGE SCALE GENOMIC DNA]</scope>
</reference>